<accession>A0ACC1J0C1</accession>
<organism evidence="1 2">
    <name type="scientific">Linderina macrospora</name>
    <dbReference type="NCBI Taxonomy" id="4868"/>
    <lineage>
        <taxon>Eukaryota</taxon>
        <taxon>Fungi</taxon>
        <taxon>Fungi incertae sedis</taxon>
        <taxon>Zoopagomycota</taxon>
        <taxon>Kickxellomycotina</taxon>
        <taxon>Kickxellomycetes</taxon>
        <taxon>Kickxellales</taxon>
        <taxon>Kickxellaceae</taxon>
        <taxon>Linderina</taxon>
    </lineage>
</organism>
<keyword evidence="2" id="KW-1185">Reference proteome</keyword>
<protein>
    <submittedName>
        <fullName evidence="1">Uncharacterized protein</fullName>
    </submittedName>
</protein>
<proteinExistence type="predicted"/>
<comment type="caution">
    <text evidence="1">The sequence shown here is derived from an EMBL/GenBank/DDBJ whole genome shotgun (WGS) entry which is preliminary data.</text>
</comment>
<dbReference type="Proteomes" id="UP001150603">
    <property type="component" value="Unassembled WGS sequence"/>
</dbReference>
<name>A0ACC1J0C1_9FUNG</name>
<evidence type="ECO:0000313" key="2">
    <source>
        <dbReference type="Proteomes" id="UP001150603"/>
    </source>
</evidence>
<feature type="non-terminal residue" evidence="1">
    <location>
        <position position="1"/>
    </location>
</feature>
<evidence type="ECO:0000313" key="1">
    <source>
        <dbReference type="EMBL" id="KAJ1932585.1"/>
    </source>
</evidence>
<gene>
    <name evidence="1" type="ORF">FBU59_006320</name>
</gene>
<sequence length="105" mass="12075">VYAKYAQAWSDRQMELSRRAKALLAEEEKAQFASLDRENLNVQVIELLKNDRVNYDKAGDELVTPETYTPFPPFRLPAYTQLPPGVPRWTFNNNTAVPEDTKKST</sequence>
<reference evidence="1" key="1">
    <citation type="submission" date="2022-07" db="EMBL/GenBank/DDBJ databases">
        <title>Phylogenomic reconstructions and comparative analyses of Kickxellomycotina fungi.</title>
        <authorList>
            <person name="Reynolds N.K."/>
            <person name="Stajich J.E."/>
            <person name="Barry K."/>
            <person name="Grigoriev I.V."/>
            <person name="Crous P."/>
            <person name="Smith M.E."/>
        </authorList>
    </citation>
    <scope>NUCLEOTIDE SEQUENCE</scope>
    <source>
        <strain evidence="1">NRRL 5244</strain>
    </source>
</reference>
<dbReference type="EMBL" id="JANBPW010005456">
    <property type="protein sequence ID" value="KAJ1932585.1"/>
    <property type="molecule type" value="Genomic_DNA"/>
</dbReference>